<sequence length="119" mass="13444">MTIVISNGYKGTLYSLMTAFVPPTTPTSFEEILASKYFLVTTAIYIKNKKSAGAISSNNKLRYDLKNYSNDPTLQKILRVERNLMETVVYTSSFMDQLVFSNTEDGQDVKLGLPNSRER</sequence>
<dbReference type="Proteomes" id="UP000708208">
    <property type="component" value="Unassembled WGS sequence"/>
</dbReference>
<keyword evidence="2" id="KW-1185">Reference proteome</keyword>
<comment type="caution">
    <text evidence="1">The sequence shown here is derived from an EMBL/GenBank/DDBJ whole genome shotgun (WGS) entry which is preliminary data.</text>
</comment>
<dbReference type="OrthoDB" id="8298634at2759"/>
<dbReference type="EMBL" id="CAJVCH010554967">
    <property type="protein sequence ID" value="CAG7830255.1"/>
    <property type="molecule type" value="Genomic_DNA"/>
</dbReference>
<feature type="non-terminal residue" evidence="1">
    <location>
        <position position="119"/>
    </location>
</feature>
<name>A0A8J2LX78_9HEXA</name>
<protein>
    <submittedName>
        <fullName evidence="1">Uncharacterized protein</fullName>
    </submittedName>
</protein>
<proteinExistence type="predicted"/>
<organism evidence="1 2">
    <name type="scientific">Allacma fusca</name>
    <dbReference type="NCBI Taxonomy" id="39272"/>
    <lineage>
        <taxon>Eukaryota</taxon>
        <taxon>Metazoa</taxon>
        <taxon>Ecdysozoa</taxon>
        <taxon>Arthropoda</taxon>
        <taxon>Hexapoda</taxon>
        <taxon>Collembola</taxon>
        <taxon>Symphypleona</taxon>
        <taxon>Sminthuridae</taxon>
        <taxon>Allacma</taxon>
    </lineage>
</organism>
<evidence type="ECO:0000313" key="1">
    <source>
        <dbReference type="EMBL" id="CAG7830255.1"/>
    </source>
</evidence>
<evidence type="ECO:0000313" key="2">
    <source>
        <dbReference type="Proteomes" id="UP000708208"/>
    </source>
</evidence>
<gene>
    <name evidence="1" type="ORF">AFUS01_LOCUS40072</name>
</gene>
<reference evidence="1" key="1">
    <citation type="submission" date="2021-06" db="EMBL/GenBank/DDBJ databases">
        <authorList>
            <person name="Hodson N. C."/>
            <person name="Mongue J. A."/>
            <person name="Jaron S. K."/>
        </authorList>
    </citation>
    <scope>NUCLEOTIDE SEQUENCE</scope>
</reference>
<dbReference type="AlphaFoldDB" id="A0A8J2LX78"/>
<accession>A0A8J2LX78</accession>